<keyword evidence="3" id="KW-1185">Reference proteome</keyword>
<evidence type="ECO:0000256" key="1">
    <source>
        <dbReference type="SAM" id="Phobius"/>
    </source>
</evidence>
<protein>
    <submittedName>
        <fullName evidence="2">Uncharacterized protein</fullName>
    </submittedName>
</protein>
<dbReference type="Proteomes" id="UP000480246">
    <property type="component" value="Unassembled WGS sequence"/>
</dbReference>
<comment type="caution">
    <text evidence="2">The sequence shown here is derived from an EMBL/GenBank/DDBJ whole genome shotgun (WGS) entry which is preliminary data.</text>
</comment>
<keyword evidence="1" id="KW-1133">Transmembrane helix</keyword>
<dbReference type="RefSeq" id="WP_153403108.1">
    <property type="nucleotide sequence ID" value="NZ_ML762430.1"/>
</dbReference>
<accession>A0A7C8GT91</accession>
<keyword evidence="1" id="KW-0472">Membrane</keyword>
<evidence type="ECO:0000313" key="3">
    <source>
        <dbReference type="Proteomes" id="UP000480246"/>
    </source>
</evidence>
<dbReference type="AlphaFoldDB" id="A0A7C8GT91"/>
<keyword evidence="1" id="KW-0812">Transmembrane</keyword>
<organism evidence="2 3">
    <name type="scientific">Gracilibacillus oryzae</name>
    <dbReference type="NCBI Taxonomy" id="1672701"/>
    <lineage>
        <taxon>Bacteria</taxon>
        <taxon>Bacillati</taxon>
        <taxon>Bacillota</taxon>
        <taxon>Bacilli</taxon>
        <taxon>Bacillales</taxon>
        <taxon>Bacillaceae</taxon>
        <taxon>Gracilibacillus</taxon>
    </lineage>
</organism>
<proteinExistence type="predicted"/>
<feature type="transmembrane region" description="Helical" evidence="1">
    <location>
        <begin position="33"/>
        <end position="51"/>
    </location>
</feature>
<dbReference type="EMBL" id="WEID01000050">
    <property type="protein sequence ID" value="KAB8136236.1"/>
    <property type="molecule type" value="Genomic_DNA"/>
</dbReference>
<name>A0A7C8GT91_9BACI</name>
<evidence type="ECO:0000313" key="2">
    <source>
        <dbReference type="EMBL" id="KAB8136236.1"/>
    </source>
</evidence>
<gene>
    <name evidence="2" type="ORF">F9U64_10395</name>
</gene>
<sequence length="59" mass="6633">MLIRRIAAFLFLLTAFSIVELVKGNGLQLLDALTYAVIFMLSIELVNSLFADSRKEKSK</sequence>
<reference evidence="2 3" key="1">
    <citation type="submission" date="2019-10" db="EMBL/GenBank/DDBJ databases">
        <title>Gracilibacillus sp. nov. isolated from rice seeds.</title>
        <authorList>
            <person name="He S."/>
        </authorList>
    </citation>
    <scope>NUCLEOTIDE SEQUENCE [LARGE SCALE GENOMIC DNA]</scope>
    <source>
        <strain evidence="2 3">TD8</strain>
    </source>
</reference>